<dbReference type="HOGENOM" id="CLU_1394114_0_0_0"/>
<accession>D5MFK0</accession>
<protein>
    <submittedName>
        <fullName evidence="1">Uncharacterized protein</fullName>
    </submittedName>
</protein>
<dbReference type="KEGG" id="mox:DAMO_1471"/>
<dbReference type="STRING" id="671143.DAMO_1471"/>
<dbReference type="EMBL" id="FP565575">
    <property type="protein sequence ID" value="CBE68531.1"/>
    <property type="molecule type" value="Genomic_DNA"/>
</dbReference>
<dbReference type="AlphaFoldDB" id="D5MFK0"/>
<organism evidence="1 2">
    <name type="scientific">Methylomirabilis oxygeniifera</name>
    <dbReference type="NCBI Taxonomy" id="671143"/>
    <lineage>
        <taxon>Bacteria</taxon>
        <taxon>Candidatus Methylomirabilota</taxon>
        <taxon>Candidatus Methylomirabilia</taxon>
        <taxon>Candidatus Methylomirabilales</taxon>
        <taxon>Candidatus Methylomirabilaceae</taxon>
        <taxon>Candidatus Methylomirabilis</taxon>
    </lineage>
</organism>
<evidence type="ECO:0000313" key="2">
    <source>
        <dbReference type="Proteomes" id="UP000006898"/>
    </source>
</evidence>
<proteinExistence type="predicted"/>
<sequence>MEQPLTGGGRSEGRAEEEVERLGNRVLLRVVSVPGLVGLLLLSGCQFLPPEFRTLKSPIRFTPFKHEVTVQPARGMGAAPFTIDRAKAEWAEVQLTLSNPTTSAIRVVWTEGTFITAESIPHVIGVKIDRDASSTEPTIIEANSTIRITVMAITKDGKPIASGSKSIEAPYRVGLKLTAERGLTRWKGTVWVFVL</sequence>
<evidence type="ECO:0000313" key="1">
    <source>
        <dbReference type="EMBL" id="CBE68531.1"/>
    </source>
</evidence>
<gene>
    <name evidence="1" type="ORF">DAMO_1471</name>
</gene>
<reference evidence="1 2" key="1">
    <citation type="journal article" date="2010" name="Nature">
        <title>Nitrite-driven anaerobic methane oxidation by oxygenic bacteria.</title>
        <authorList>
            <person name="Ettwig K.F."/>
            <person name="Butler M.K."/>
            <person name="Le Paslier D."/>
            <person name="Pelletier E."/>
            <person name="Mangenot S."/>
            <person name="Kuypers M.M.M."/>
            <person name="Schreiber F."/>
            <person name="Dutilh B.E."/>
            <person name="Zedelius J."/>
            <person name="de Beer D."/>
            <person name="Gloerich J."/>
            <person name="Wessels H.J.C.T."/>
            <person name="van Allen T."/>
            <person name="Luesken F."/>
            <person name="Wu M."/>
            <person name="van de Pas-Schoonen K.T."/>
            <person name="Op den Camp H.J.M."/>
            <person name="Janssen-Megens E.M."/>
            <person name="Francoijs K-J."/>
            <person name="Stunnenberg H."/>
            <person name="Weissenbach J."/>
            <person name="Jetten M.S.M."/>
            <person name="Strous M."/>
        </authorList>
    </citation>
    <scope>NUCLEOTIDE SEQUENCE [LARGE SCALE GENOMIC DNA]</scope>
</reference>
<name>D5MFK0_METO1</name>
<dbReference type="Proteomes" id="UP000006898">
    <property type="component" value="Chromosome"/>
</dbReference>